<dbReference type="AlphaFoldDB" id="A0A382Y4Y5"/>
<organism evidence="1">
    <name type="scientific">marine metagenome</name>
    <dbReference type="NCBI Taxonomy" id="408172"/>
    <lineage>
        <taxon>unclassified sequences</taxon>
        <taxon>metagenomes</taxon>
        <taxon>ecological metagenomes</taxon>
    </lineage>
</organism>
<sequence length="64" mass="6979">MSRELPGLGAIFVTGDASSGLEERILEAGGLALVRKPLDSVRIRGAVKTFQRRWSSDCEEEFLG</sequence>
<protein>
    <recommendedName>
        <fullName evidence="2">Response regulatory domain-containing protein</fullName>
    </recommendedName>
</protein>
<evidence type="ECO:0008006" key="2">
    <source>
        <dbReference type="Google" id="ProtNLM"/>
    </source>
</evidence>
<evidence type="ECO:0000313" key="1">
    <source>
        <dbReference type="EMBL" id="SVD78397.1"/>
    </source>
</evidence>
<dbReference type="InterPro" id="IPR011006">
    <property type="entry name" value="CheY-like_superfamily"/>
</dbReference>
<dbReference type="EMBL" id="UINC01173021">
    <property type="protein sequence ID" value="SVD78397.1"/>
    <property type="molecule type" value="Genomic_DNA"/>
</dbReference>
<reference evidence="1" key="1">
    <citation type="submission" date="2018-05" db="EMBL/GenBank/DDBJ databases">
        <authorList>
            <person name="Lanie J.A."/>
            <person name="Ng W.-L."/>
            <person name="Kazmierczak K.M."/>
            <person name="Andrzejewski T.M."/>
            <person name="Davidsen T.M."/>
            <person name="Wayne K.J."/>
            <person name="Tettelin H."/>
            <person name="Glass J.I."/>
            <person name="Rusch D."/>
            <person name="Podicherti R."/>
            <person name="Tsui H.-C.T."/>
            <person name="Winkler M.E."/>
        </authorList>
    </citation>
    <scope>NUCLEOTIDE SEQUENCE</scope>
</reference>
<name>A0A382Y4Y5_9ZZZZ</name>
<gene>
    <name evidence="1" type="ORF">METZ01_LOCUS431251</name>
</gene>
<proteinExistence type="predicted"/>
<accession>A0A382Y4Y5</accession>
<dbReference type="SUPFAM" id="SSF52172">
    <property type="entry name" value="CheY-like"/>
    <property type="match status" value="1"/>
</dbReference>